<dbReference type="InterPro" id="IPR045886">
    <property type="entry name" value="ThiF/MoeB/HesA"/>
</dbReference>
<dbReference type="GO" id="GO:0061504">
    <property type="term" value="P:cyclic threonylcarbamoyladenosine biosynthetic process"/>
    <property type="evidence" value="ECO:0007669"/>
    <property type="project" value="TreeGrafter"/>
</dbReference>
<dbReference type="STRING" id="1702221.AALO17_00230"/>
<dbReference type="InterPro" id="IPR000594">
    <property type="entry name" value="ThiF_NAD_FAD-bd"/>
</dbReference>
<dbReference type="SUPFAM" id="SSF69572">
    <property type="entry name" value="Activating enzymes of the ubiquitin-like proteins"/>
    <property type="match status" value="1"/>
</dbReference>
<dbReference type="Pfam" id="PF00899">
    <property type="entry name" value="ThiF"/>
    <property type="match status" value="1"/>
</dbReference>
<keyword evidence="3" id="KW-1185">Reference proteome</keyword>
<dbReference type="RefSeq" id="WP_067553919.1">
    <property type="nucleotide sequence ID" value="NZ_CAMTBT010000010.1"/>
</dbReference>
<dbReference type="Gene3D" id="3.40.50.720">
    <property type="entry name" value="NAD(P)-binding Rossmann-like Domain"/>
    <property type="match status" value="1"/>
</dbReference>
<dbReference type="KEGG" id="fro:AALO17_00230"/>
<dbReference type="GeneID" id="78476948"/>
<evidence type="ECO:0000313" key="3">
    <source>
        <dbReference type="Proteomes" id="UP000069771"/>
    </source>
</evidence>
<evidence type="ECO:0000313" key="2">
    <source>
        <dbReference type="EMBL" id="AMK53157.1"/>
    </source>
</evidence>
<evidence type="ECO:0000259" key="1">
    <source>
        <dbReference type="Pfam" id="PF00899"/>
    </source>
</evidence>
<protein>
    <recommendedName>
        <fullName evidence="1">THIF-type NAD/FAD binding fold domain-containing protein</fullName>
    </recommendedName>
</protein>
<dbReference type="PANTHER" id="PTHR43267:SF1">
    <property type="entry name" value="TRNA THREONYLCARBAMOYLADENOSINE DEHYDRATASE"/>
    <property type="match status" value="1"/>
</dbReference>
<dbReference type="GO" id="GO:0061503">
    <property type="term" value="F:tRNA threonylcarbamoyladenosine dehydratase"/>
    <property type="evidence" value="ECO:0007669"/>
    <property type="project" value="TreeGrafter"/>
</dbReference>
<feature type="domain" description="THIF-type NAD/FAD binding fold" evidence="1">
    <location>
        <begin position="8"/>
        <end position="229"/>
    </location>
</feature>
<organism evidence="2 3">
    <name type="scientific">Faecalibaculum rodentium</name>
    <dbReference type="NCBI Taxonomy" id="1702221"/>
    <lineage>
        <taxon>Bacteria</taxon>
        <taxon>Bacillati</taxon>
        <taxon>Bacillota</taxon>
        <taxon>Erysipelotrichia</taxon>
        <taxon>Erysipelotrichales</taxon>
        <taxon>Erysipelotrichaceae</taxon>
        <taxon>Faecalibaculum</taxon>
    </lineage>
</organism>
<dbReference type="GO" id="GO:0008641">
    <property type="term" value="F:ubiquitin-like modifier activating enzyme activity"/>
    <property type="evidence" value="ECO:0007669"/>
    <property type="project" value="InterPro"/>
</dbReference>
<gene>
    <name evidence="2" type="ORF">AALO17_00230</name>
</gene>
<dbReference type="EMBL" id="CP011391">
    <property type="protein sequence ID" value="AMK53157.1"/>
    <property type="molecule type" value="Genomic_DNA"/>
</dbReference>
<dbReference type="InterPro" id="IPR035985">
    <property type="entry name" value="Ubiquitin-activating_enz"/>
</dbReference>
<proteinExistence type="predicted"/>
<dbReference type="AlphaFoldDB" id="A0A140DR80"/>
<dbReference type="OrthoDB" id="9804150at2"/>
<sequence>MTNERTTLLIGEENAKKLQDATVLVVGTGGVGGMAVESLARSGVGCLILIDRDIVEASNTNRQLAALTDTVGEAKVQVLADRIHRIDPAIHVIPIHEYYDRDMNERLDALHPDFVLDCIDSLRAKEDLIEYCTTRKIPFVSSMGMARRRDPSRLGICELEKTAGDPLAKRLRIWRRKQGIRETVRVCCSSELPGPAEAGSPLPSMMFVPAAAGLIMAAECVQVLTEAETGRTSKERKYN</sequence>
<accession>A0A140DR80</accession>
<name>A0A140DR80_9FIRM</name>
<reference evidence="2 3" key="1">
    <citation type="journal article" date="2016" name="Gut Pathog.">
        <title>Whole genome sequencing of "Faecalibaculum rodentium" ALO17, isolated from C57BL/6J laboratory mouse feces.</title>
        <authorList>
            <person name="Lim S."/>
            <person name="Chang D.H."/>
            <person name="Ahn S."/>
            <person name="Kim B.C."/>
        </authorList>
    </citation>
    <scope>NUCLEOTIDE SEQUENCE [LARGE SCALE GENOMIC DNA]</scope>
    <source>
        <strain evidence="2 3">Alo17</strain>
    </source>
</reference>
<dbReference type="Proteomes" id="UP000069771">
    <property type="component" value="Chromosome"/>
</dbReference>
<dbReference type="PANTHER" id="PTHR43267">
    <property type="entry name" value="TRNA THREONYLCARBAMOYLADENOSINE DEHYDRATASE"/>
    <property type="match status" value="1"/>
</dbReference>